<dbReference type="AlphaFoldDB" id="A0A238U4V1"/>
<protein>
    <submittedName>
        <fullName evidence="2">Uncharacterized protein</fullName>
    </submittedName>
</protein>
<sequence>MQKTLLFIIPIIFAFSMILISASSPASIIEKSGYNDILENKPFYGIKHMRKVISLNSNRDVIKNLKRKILIRKIGYSLLISTPLLMMLNAIISR</sequence>
<feature type="transmembrane region" description="Helical" evidence="1">
    <location>
        <begin position="6"/>
        <end position="29"/>
    </location>
</feature>
<organism evidence="2 3">
    <name type="scientific">Tenacibaculum jejuense</name>
    <dbReference type="NCBI Taxonomy" id="584609"/>
    <lineage>
        <taxon>Bacteria</taxon>
        <taxon>Pseudomonadati</taxon>
        <taxon>Bacteroidota</taxon>
        <taxon>Flavobacteriia</taxon>
        <taxon>Flavobacteriales</taxon>
        <taxon>Flavobacteriaceae</taxon>
        <taxon>Tenacibaculum</taxon>
    </lineage>
</organism>
<evidence type="ECO:0000256" key="1">
    <source>
        <dbReference type="SAM" id="Phobius"/>
    </source>
</evidence>
<evidence type="ECO:0000313" key="3">
    <source>
        <dbReference type="Proteomes" id="UP000215214"/>
    </source>
</evidence>
<keyword evidence="3" id="KW-1185">Reference proteome</keyword>
<dbReference type="KEGG" id="tje:TJEJU_0368"/>
<keyword evidence="1" id="KW-0472">Membrane</keyword>
<dbReference type="Proteomes" id="UP000215214">
    <property type="component" value="Chromosome TJEJU"/>
</dbReference>
<accession>A0A238U4V1</accession>
<keyword evidence="1" id="KW-1133">Transmembrane helix</keyword>
<dbReference type="RefSeq" id="WP_157730049.1">
    <property type="nucleotide sequence ID" value="NZ_LT899436.1"/>
</dbReference>
<gene>
    <name evidence="2" type="ORF">TJEJU_0368</name>
</gene>
<proteinExistence type="predicted"/>
<keyword evidence="1" id="KW-0812">Transmembrane</keyword>
<reference evidence="2 3" key="1">
    <citation type="submission" date="2017-07" db="EMBL/GenBank/DDBJ databases">
        <authorList>
            <person name="Sun Z.S."/>
            <person name="Albrecht U."/>
            <person name="Echele G."/>
            <person name="Lee C.C."/>
        </authorList>
    </citation>
    <scope>NUCLEOTIDE SEQUENCE [LARGE SCALE GENOMIC DNA]</scope>
    <source>
        <strain evidence="3">type strain: KCTC 22618</strain>
    </source>
</reference>
<evidence type="ECO:0000313" key="2">
    <source>
        <dbReference type="EMBL" id="SNR14167.1"/>
    </source>
</evidence>
<feature type="transmembrane region" description="Helical" evidence="1">
    <location>
        <begin position="74"/>
        <end position="92"/>
    </location>
</feature>
<name>A0A238U4V1_9FLAO</name>
<dbReference type="EMBL" id="LT899436">
    <property type="protein sequence ID" value="SNR14167.1"/>
    <property type="molecule type" value="Genomic_DNA"/>
</dbReference>